<proteinExistence type="predicted"/>
<comment type="caution">
    <text evidence="1">The sequence shown here is derived from an EMBL/GenBank/DDBJ whole genome shotgun (WGS) entry which is preliminary data.</text>
</comment>
<sequence length="62" mass="6833">MRYTPSRACHCDGYDSTCAGEIHADRPHAAGRSAISAAESRYTPSTMDFDHHITAIDTGFFR</sequence>
<accession>X0TW14</accession>
<organism evidence="1">
    <name type="scientific">marine sediment metagenome</name>
    <dbReference type="NCBI Taxonomy" id="412755"/>
    <lineage>
        <taxon>unclassified sequences</taxon>
        <taxon>metagenomes</taxon>
        <taxon>ecological metagenomes</taxon>
    </lineage>
</organism>
<gene>
    <name evidence="1" type="ORF">S01H1_22840</name>
</gene>
<reference evidence="1" key="1">
    <citation type="journal article" date="2014" name="Front. Microbiol.">
        <title>High frequency of phylogenetically diverse reductive dehalogenase-homologous genes in deep subseafloor sedimentary metagenomes.</title>
        <authorList>
            <person name="Kawai M."/>
            <person name="Futagami T."/>
            <person name="Toyoda A."/>
            <person name="Takaki Y."/>
            <person name="Nishi S."/>
            <person name="Hori S."/>
            <person name="Arai W."/>
            <person name="Tsubouchi T."/>
            <person name="Morono Y."/>
            <person name="Uchiyama I."/>
            <person name="Ito T."/>
            <person name="Fujiyama A."/>
            <person name="Inagaki F."/>
            <person name="Takami H."/>
        </authorList>
    </citation>
    <scope>NUCLEOTIDE SEQUENCE</scope>
    <source>
        <strain evidence="1">Expedition CK06-06</strain>
    </source>
</reference>
<dbReference type="EMBL" id="BARS01012995">
    <property type="protein sequence ID" value="GAF92332.1"/>
    <property type="molecule type" value="Genomic_DNA"/>
</dbReference>
<name>X0TW14_9ZZZZ</name>
<protein>
    <submittedName>
        <fullName evidence="1">Uncharacterized protein</fullName>
    </submittedName>
</protein>
<dbReference type="AlphaFoldDB" id="X0TW14"/>
<evidence type="ECO:0000313" key="1">
    <source>
        <dbReference type="EMBL" id="GAF92332.1"/>
    </source>
</evidence>
<feature type="non-terminal residue" evidence="1">
    <location>
        <position position="62"/>
    </location>
</feature>